<name>A0AAD8WJS4_LOLMU</name>
<proteinExistence type="predicted"/>
<evidence type="ECO:0000313" key="1">
    <source>
        <dbReference type="EMBL" id="KAK1662873.1"/>
    </source>
</evidence>
<accession>A0AAD8WJS4</accession>
<dbReference type="AlphaFoldDB" id="A0AAD8WJS4"/>
<comment type="caution">
    <text evidence="1">The sequence shown here is derived from an EMBL/GenBank/DDBJ whole genome shotgun (WGS) entry which is preliminary data.</text>
</comment>
<dbReference type="EMBL" id="JAUUTY010000003">
    <property type="protein sequence ID" value="KAK1662873.1"/>
    <property type="molecule type" value="Genomic_DNA"/>
</dbReference>
<dbReference type="Proteomes" id="UP001231189">
    <property type="component" value="Unassembled WGS sequence"/>
</dbReference>
<gene>
    <name evidence="1" type="ORF">QYE76_051032</name>
</gene>
<reference evidence="1" key="1">
    <citation type="submission" date="2023-07" db="EMBL/GenBank/DDBJ databases">
        <title>A chromosome-level genome assembly of Lolium multiflorum.</title>
        <authorList>
            <person name="Chen Y."/>
            <person name="Copetti D."/>
            <person name="Kolliker R."/>
            <person name="Studer B."/>
        </authorList>
    </citation>
    <scope>NUCLEOTIDE SEQUENCE</scope>
    <source>
        <strain evidence="1">02402/16</strain>
        <tissue evidence="1">Leaf</tissue>
    </source>
</reference>
<organism evidence="1 2">
    <name type="scientific">Lolium multiflorum</name>
    <name type="common">Italian ryegrass</name>
    <name type="synonym">Lolium perenne subsp. multiflorum</name>
    <dbReference type="NCBI Taxonomy" id="4521"/>
    <lineage>
        <taxon>Eukaryota</taxon>
        <taxon>Viridiplantae</taxon>
        <taxon>Streptophyta</taxon>
        <taxon>Embryophyta</taxon>
        <taxon>Tracheophyta</taxon>
        <taxon>Spermatophyta</taxon>
        <taxon>Magnoliopsida</taxon>
        <taxon>Liliopsida</taxon>
        <taxon>Poales</taxon>
        <taxon>Poaceae</taxon>
        <taxon>BOP clade</taxon>
        <taxon>Pooideae</taxon>
        <taxon>Poodae</taxon>
        <taxon>Poeae</taxon>
        <taxon>Poeae Chloroplast Group 2 (Poeae type)</taxon>
        <taxon>Loliodinae</taxon>
        <taxon>Loliinae</taxon>
        <taxon>Lolium</taxon>
    </lineage>
</organism>
<keyword evidence="2" id="KW-1185">Reference proteome</keyword>
<dbReference type="PROSITE" id="PS51257">
    <property type="entry name" value="PROKAR_LIPOPROTEIN"/>
    <property type="match status" value="1"/>
</dbReference>
<sequence length="87" mass="9457">MTRRRGPSSTPSSPSWRWGDEEGVALLLVSLACSSPKPALRPGMRGVVRMLNGEGDPPFVPAARPSMSVMSFTTNHQLPSIQNSMYQ</sequence>
<evidence type="ECO:0000313" key="2">
    <source>
        <dbReference type="Proteomes" id="UP001231189"/>
    </source>
</evidence>
<protein>
    <submittedName>
        <fullName evidence="1">Uncharacterized protein</fullName>
    </submittedName>
</protein>